<dbReference type="AlphaFoldDB" id="A0A8H5H102"/>
<dbReference type="EMBL" id="JAACJP010000036">
    <property type="protein sequence ID" value="KAF5374430.1"/>
    <property type="molecule type" value="Genomic_DNA"/>
</dbReference>
<proteinExistence type="predicted"/>
<dbReference type="Proteomes" id="UP000565441">
    <property type="component" value="Unassembled WGS sequence"/>
</dbReference>
<name>A0A8H5H102_9AGAR</name>
<dbReference type="OrthoDB" id="3191568at2759"/>
<organism evidence="2 3">
    <name type="scientific">Tricholomella constricta</name>
    <dbReference type="NCBI Taxonomy" id="117010"/>
    <lineage>
        <taxon>Eukaryota</taxon>
        <taxon>Fungi</taxon>
        <taxon>Dikarya</taxon>
        <taxon>Basidiomycota</taxon>
        <taxon>Agaricomycotina</taxon>
        <taxon>Agaricomycetes</taxon>
        <taxon>Agaricomycetidae</taxon>
        <taxon>Agaricales</taxon>
        <taxon>Tricholomatineae</taxon>
        <taxon>Lyophyllaceae</taxon>
        <taxon>Tricholomella</taxon>
    </lineage>
</organism>
<evidence type="ECO:0000259" key="1">
    <source>
        <dbReference type="Pfam" id="PF20236"/>
    </source>
</evidence>
<feature type="domain" description="DUF6593" evidence="1">
    <location>
        <begin position="92"/>
        <end position="232"/>
    </location>
</feature>
<evidence type="ECO:0000313" key="3">
    <source>
        <dbReference type="Proteomes" id="UP000565441"/>
    </source>
</evidence>
<protein>
    <recommendedName>
        <fullName evidence="1">DUF6593 domain-containing protein</fullName>
    </recommendedName>
</protein>
<keyword evidence="3" id="KW-1185">Reference proteome</keyword>
<evidence type="ECO:0000313" key="2">
    <source>
        <dbReference type="EMBL" id="KAF5374430.1"/>
    </source>
</evidence>
<sequence length="238" mass="26371">MSPSFNHPSSENPQQFSDFQLSATIMSNAYPYLHALARSSNSIPGSLSICNKSTSVEAPPSSLSLQAPYPTRLPALHRPSFVTFSFMGLSPDITNCTVFGPRFATCYNILTIPSTPGFTVIQDMNERNVAAIAWKQPAFVEIGGMVTRQKTRQWLRLSPNGTYRTMEVCGVRYFWVSRESVISLYSRSSSSDEPIARITEKDGVFVLDIMPDVLQAGLLELCVVATVLLRSKHDIDHD</sequence>
<gene>
    <name evidence="2" type="ORF">D9615_009053</name>
</gene>
<dbReference type="Pfam" id="PF20236">
    <property type="entry name" value="DUF6593"/>
    <property type="match status" value="1"/>
</dbReference>
<dbReference type="InterPro" id="IPR046528">
    <property type="entry name" value="DUF6593"/>
</dbReference>
<accession>A0A8H5H102</accession>
<reference evidence="2 3" key="1">
    <citation type="journal article" date="2020" name="ISME J.">
        <title>Uncovering the hidden diversity of litter-decomposition mechanisms in mushroom-forming fungi.</title>
        <authorList>
            <person name="Floudas D."/>
            <person name="Bentzer J."/>
            <person name="Ahren D."/>
            <person name="Johansson T."/>
            <person name="Persson P."/>
            <person name="Tunlid A."/>
        </authorList>
    </citation>
    <scope>NUCLEOTIDE SEQUENCE [LARGE SCALE GENOMIC DNA]</scope>
    <source>
        <strain evidence="2 3">CBS 661.87</strain>
    </source>
</reference>
<comment type="caution">
    <text evidence="2">The sequence shown here is derived from an EMBL/GenBank/DDBJ whole genome shotgun (WGS) entry which is preliminary data.</text>
</comment>